<reference evidence="3 4" key="2">
    <citation type="journal article" date="2012" name="Int. J. Syst. Evol. Microbiol.">
        <title>Magnetococcus marinus gen. nov., sp. nov., a marine, magnetotactic bacterium that represents a novel lineage (Magnetococcaceae fam. nov.; Magnetococcales ord. nov.) at the base of the Alphaproteobacteria.</title>
        <authorList>
            <person name="Bazylinski D.A."/>
            <person name="Williams T.J."/>
            <person name="Lefevre C.T."/>
            <person name="Berg R.J."/>
            <person name="Zhang C.L."/>
            <person name="Bowser S.S."/>
            <person name="Dean A.J."/>
            <person name="Beveridge T.J."/>
        </authorList>
    </citation>
    <scope>NUCLEOTIDE SEQUENCE [LARGE SCALE GENOMIC DNA]</scope>
    <source>
        <strain evidence="4">ATCC BAA-1437 / JCM 17883 / MC-1</strain>
    </source>
</reference>
<dbReference type="HOGENOM" id="CLU_030412_0_0_5"/>
<dbReference type="OrthoDB" id="9806939at2"/>
<dbReference type="PANTHER" id="PTHR32347:SF23">
    <property type="entry name" value="BLL5650 PROTEIN"/>
    <property type="match status" value="1"/>
</dbReference>
<dbReference type="Gene3D" id="2.40.30.170">
    <property type="match status" value="1"/>
</dbReference>
<reference evidence="4" key="1">
    <citation type="journal article" date="2009" name="Appl. Environ. Microbiol.">
        <title>Complete genome sequence of the chemolithoautotrophic marine magnetotactic coccus strain MC-1.</title>
        <authorList>
            <person name="Schubbe S."/>
            <person name="Williams T.J."/>
            <person name="Xie G."/>
            <person name="Kiss H.E."/>
            <person name="Brettin T.S."/>
            <person name="Martinez D."/>
            <person name="Ross C.A."/>
            <person name="Schuler D."/>
            <person name="Cox B.L."/>
            <person name="Nealson K.H."/>
            <person name="Bazylinski D.A."/>
        </authorList>
    </citation>
    <scope>NUCLEOTIDE SEQUENCE [LARGE SCALE GENOMIC DNA]</scope>
    <source>
        <strain evidence="4">ATCC BAA-1437 / JCM 17883 / MC-1</strain>
    </source>
</reference>
<name>A0L9Q7_MAGMM</name>
<dbReference type="Gene3D" id="2.40.50.100">
    <property type="match status" value="1"/>
</dbReference>
<dbReference type="InterPro" id="IPR029016">
    <property type="entry name" value="GAF-like_dom_sf"/>
</dbReference>
<dbReference type="SUPFAM" id="SSF55781">
    <property type="entry name" value="GAF domain-like"/>
    <property type="match status" value="1"/>
</dbReference>
<protein>
    <submittedName>
        <fullName evidence="3">Membrane-fusion protein-like protein</fullName>
    </submittedName>
</protein>
<dbReference type="Gene3D" id="3.30.450.40">
    <property type="match status" value="1"/>
</dbReference>
<dbReference type="eggNOG" id="COG2203">
    <property type="taxonomic scope" value="Bacteria"/>
</dbReference>
<dbReference type="SUPFAM" id="SSF111369">
    <property type="entry name" value="HlyD-like secretion proteins"/>
    <property type="match status" value="1"/>
</dbReference>
<keyword evidence="2" id="KW-0175">Coiled coil</keyword>
<comment type="subcellular location">
    <subcellularLocation>
        <location evidence="1">Cell envelope</location>
    </subcellularLocation>
</comment>
<dbReference type="STRING" id="156889.Mmc1_2199"/>
<evidence type="ECO:0000313" key="4">
    <source>
        <dbReference type="Proteomes" id="UP000002586"/>
    </source>
</evidence>
<dbReference type="EMBL" id="CP000471">
    <property type="protein sequence ID" value="ABK44700.1"/>
    <property type="molecule type" value="Genomic_DNA"/>
</dbReference>
<dbReference type="Proteomes" id="UP000002586">
    <property type="component" value="Chromosome"/>
</dbReference>
<organism evidence="3 4">
    <name type="scientific">Magnetococcus marinus (strain ATCC BAA-1437 / JCM 17883 / MC-1)</name>
    <dbReference type="NCBI Taxonomy" id="156889"/>
    <lineage>
        <taxon>Bacteria</taxon>
        <taxon>Pseudomonadati</taxon>
        <taxon>Pseudomonadota</taxon>
        <taxon>Magnetococcia</taxon>
        <taxon>Magnetococcales</taxon>
        <taxon>Magnetococcaceae</taxon>
        <taxon>Magnetococcus</taxon>
    </lineage>
</organism>
<gene>
    <name evidence="3" type="ordered locus">Mmc1_2199</name>
</gene>
<dbReference type="GO" id="GO:0030313">
    <property type="term" value="C:cell envelope"/>
    <property type="evidence" value="ECO:0007669"/>
    <property type="project" value="UniProtKB-SubCell"/>
</dbReference>
<dbReference type="KEGG" id="mgm:Mmc1_2199"/>
<dbReference type="PANTHER" id="PTHR32347">
    <property type="entry name" value="EFFLUX SYSTEM COMPONENT YKNX-RELATED"/>
    <property type="match status" value="1"/>
</dbReference>
<evidence type="ECO:0000256" key="2">
    <source>
        <dbReference type="ARBA" id="ARBA00023054"/>
    </source>
</evidence>
<proteinExistence type="predicted"/>
<sequence>MDDTVMGQVSLPTGDEERPLELSELHAFTGPAEAFWPVYLDAVCHALMAHKVVLLLKGAEQRWQGVLFSPRQAVIDGGEAPQLLALANASDEQAVVRGQLESGTALLALRLPISPDPTRPKAVLILWMMQAVEPLSTEVQSLAALAAQVPVHYQHGQERLPVALQLSGAQRMHEILQLSIRLSGEGRFMRTAFDLCCELAVRFGCERVSLGWVEGAYVRLVAMSHIEKFDPKTNRSREMVNAMEEALDQGCVVSYPALAEARPVNRVHETYVREYGEGTAMSVPIHWVGGIIGILFVEHQTSLPTELQVWELELTSQACAHHLRDVYLRDRWFGARLWDRFKQLLNVVFGPGHALLKLSGVVTALVLLALILTPWNYRVEVGAQLHSQDLLFMPAPFDGFLRSVHVEVGDRVAQGQVLVTLDTRDLEQEAAMAAAEVTRFAREAEKANATRKLAEMQIALAHGQQSEARLALVRYKLQHAELTAPYEGIVVEGELKKNLGAPVRKGDLLLKLAQTQQIYLELEIAQVDVHEVQLGQVGEVALVGRPEQRFKIEVARMDPIATQREGRSVFLGRARILSPVEKWWRPGMGGSAKIAVGERRLIWVLTHRTVRFLRELFWI</sequence>
<dbReference type="InterPro" id="IPR050465">
    <property type="entry name" value="UPF0194_transport"/>
</dbReference>
<evidence type="ECO:0000256" key="1">
    <source>
        <dbReference type="ARBA" id="ARBA00004196"/>
    </source>
</evidence>
<keyword evidence="4" id="KW-1185">Reference proteome</keyword>
<dbReference type="AlphaFoldDB" id="A0L9Q7"/>
<dbReference type="eggNOG" id="COG0845">
    <property type="taxonomic scope" value="Bacteria"/>
</dbReference>
<dbReference type="RefSeq" id="WP_011713822.1">
    <property type="nucleotide sequence ID" value="NC_008576.1"/>
</dbReference>
<accession>A0L9Q7</accession>
<evidence type="ECO:0000313" key="3">
    <source>
        <dbReference type="EMBL" id="ABK44700.1"/>
    </source>
</evidence>